<organism evidence="2 3">
    <name type="scientific">Kribbella koreensis</name>
    <dbReference type="NCBI Taxonomy" id="57909"/>
    <lineage>
        <taxon>Bacteria</taxon>
        <taxon>Bacillati</taxon>
        <taxon>Actinomycetota</taxon>
        <taxon>Actinomycetes</taxon>
        <taxon>Propionibacteriales</taxon>
        <taxon>Kribbellaceae</taxon>
        <taxon>Kribbella</taxon>
    </lineage>
</organism>
<protein>
    <submittedName>
        <fullName evidence="2">Uncharacterized protein</fullName>
    </submittedName>
</protein>
<proteinExistence type="predicted"/>
<dbReference type="RefSeq" id="WP_343973300.1">
    <property type="nucleotide sequence ID" value="NZ_BAAAHK010000011.1"/>
</dbReference>
<feature type="region of interest" description="Disordered" evidence="1">
    <location>
        <begin position="1"/>
        <end position="24"/>
    </location>
</feature>
<gene>
    <name evidence="2" type="ORF">GCM10009554_44730</name>
</gene>
<dbReference type="Proteomes" id="UP001500542">
    <property type="component" value="Unassembled WGS sequence"/>
</dbReference>
<accession>A0ABP4B945</accession>
<comment type="caution">
    <text evidence="2">The sequence shown here is derived from an EMBL/GenBank/DDBJ whole genome shotgun (WGS) entry which is preliminary data.</text>
</comment>
<evidence type="ECO:0000313" key="3">
    <source>
        <dbReference type="Proteomes" id="UP001500542"/>
    </source>
</evidence>
<dbReference type="EMBL" id="BAAAHK010000011">
    <property type="protein sequence ID" value="GAA0947748.1"/>
    <property type="molecule type" value="Genomic_DNA"/>
</dbReference>
<sequence length="95" mass="10405">MPTVVRSGWTNTEADSATTTSWSSDPQDVHYRCVVVSELAGELAGFYSLDLPIRTFHQLPDISPAALVRFAHGYLSATEHIPLDASQQKSWDAGE</sequence>
<reference evidence="3" key="1">
    <citation type="journal article" date="2019" name="Int. J. Syst. Evol. Microbiol.">
        <title>The Global Catalogue of Microorganisms (GCM) 10K type strain sequencing project: providing services to taxonomists for standard genome sequencing and annotation.</title>
        <authorList>
            <consortium name="The Broad Institute Genomics Platform"/>
            <consortium name="The Broad Institute Genome Sequencing Center for Infectious Disease"/>
            <person name="Wu L."/>
            <person name="Ma J."/>
        </authorList>
    </citation>
    <scope>NUCLEOTIDE SEQUENCE [LARGE SCALE GENOMIC DNA]</scope>
    <source>
        <strain evidence="3">JCM 10977</strain>
    </source>
</reference>
<evidence type="ECO:0000256" key="1">
    <source>
        <dbReference type="SAM" id="MobiDB-lite"/>
    </source>
</evidence>
<name>A0ABP4B945_9ACTN</name>
<feature type="compositionally biased region" description="Low complexity" evidence="1">
    <location>
        <begin position="12"/>
        <end position="24"/>
    </location>
</feature>
<keyword evidence="3" id="KW-1185">Reference proteome</keyword>
<evidence type="ECO:0000313" key="2">
    <source>
        <dbReference type="EMBL" id="GAA0947748.1"/>
    </source>
</evidence>